<keyword evidence="2" id="KW-1185">Reference proteome</keyword>
<protein>
    <submittedName>
        <fullName evidence="1">Uncharacterized protein</fullName>
    </submittedName>
</protein>
<evidence type="ECO:0000313" key="1">
    <source>
        <dbReference type="EMBL" id="CAJ2656871.1"/>
    </source>
</evidence>
<evidence type="ECO:0000313" key="2">
    <source>
        <dbReference type="Proteomes" id="UP001177021"/>
    </source>
</evidence>
<proteinExistence type="predicted"/>
<sequence length="101" mass="11401">MSSQILQLGLFMNYKSFIESNLGVLGIQVRRRESLPLHPLFLLGRNPNYGSKCQVCFFSLKSLSMVDFATVKPLHVVDFATVKPFVNIELSIELKVDSEPL</sequence>
<reference evidence="1" key="1">
    <citation type="submission" date="2023-10" db="EMBL/GenBank/DDBJ databases">
        <authorList>
            <person name="Rodriguez Cubillos JULIANA M."/>
            <person name="De Vega J."/>
        </authorList>
    </citation>
    <scope>NUCLEOTIDE SEQUENCE</scope>
</reference>
<gene>
    <name evidence="1" type="ORF">MILVUS5_LOCUS23535</name>
</gene>
<comment type="caution">
    <text evidence="1">The sequence shown here is derived from an EMBL/GenBank/DDBJ whole genome shotgun (WGS) entry which is preliminary data.</text>
</comment>
<dbReference type="Proteomes" id="UP001177021">
    <property type="component" value="Unassembled WGS sequence"/>
</dbReference>
<dbReference type="EMBL" id="CASHSV030000311">
    <property type="protein sequence ID" value="CAJ2656871.1"/>
    <property type="molecule type" value="Genomic_DNA"/>
</dbReference>
<organism evidence="1 2">
    <name type="scientific">Trifolium pratense</name>
    <name type="common">Red clover</name>
    <dbReference type="NCBI Taxonomy" id="57577"/>
    <lineage>
        <taxon>Eukaryota</taxon>
        <taxon>Viridiplantae</taxon>
        <taxon>Streptophyta</taxon>
        <taxon>Embryophyta</taxon>
        <taxon>Tracheophyta</taxon>
        <taxon>Spermatophyta</taxon>
        <taxon>Magnoliopsida</taxon>
        <taxon>eudicotyledons</taxon>
        <taxon>Gunneridae</taxon>
        <taxon>Pentapetalae</taxon>
        <taxon>rosids</taxon>
        <taxon>fabids</taxon>
        <taxon>Fabales</taxon>
        <taxon>Fabaceae</taxon>
        <taxon>Papilionoideae</taxon>
        <taxon>50 kb inversion clade</taxon>
        <taxon>NPAAA clade</taxon>
        <taxon>Hologalegina</taxon>
        <taxon>IRL clade</taxon>
        <taxon>Trifolieae</taxon>
        <taxon>Trifolium</taxon>
    </lineage>
</organism>
<name>A0ACB0KJZ5_TRIPR</name>
<accession>A0ACB0KJZ5</accession>